<dbReference type="RefSeq" id="WP_133037894.1">
    <property type="nucleotide sequence ID" value="NZ_SLWF01000003.1"/>
</dbReference>
<sequence length="626" mass="67578">MGALANRFEDLSVSNKLRLGFGLILMLLLLVAFIGYRANADMSDGYQKVGDISTLDMKLLQAKILRMEYLTSGDSKALAALNSVCDEAKAILDTQAEILADQQNQQQLDDAKQVLAKYIDSINQLQQVFERKKNMMVTGAQVGANLVSTYAELVNELSQSSPAQALQISQQMTMLRYYIRGYVYAPSEQTLSTAKNAMAELNQQVDAVRGIDTRAAVDVLGRYRQDLDTLVTLNNDIQHARTNLADTGDALKVLIRGLVAHQLQLSATNKSNSKILLISIVSIALLLGLFIARWIGVQIIKPLQATVTIAKTIAAGDLSKNIASARRDELGELLRAIGDMNQTLRNVLGQIDTSVSQLTESAARLSAATEQNSVSMQEQRSQTEQVAAAVNQMTSSVQEVADNAAKAEQAVTVAHNKTSEGNSLVDHAIQQIERLATGLANTSEAMNKLQADSEQIDAVLDVIKSVSEQTNLLALNAAIEAARAGEAGRGFAVVADEVRSLASRTQSSAIEIENLINNLQSGSEQSVKMMQQSTAQCTDAVSLSRSAGEMLAQITDAVSTIRDMNHQIAAASEEQSAVAEEINRNVISMRDITEQSAETSNEIASSSGNLAELGQELHQMVRHFSL</sequence>
<dbReference type="InterPro" id="IPR000727">
    <property type="entry name" value="T_SNARE_dom"/>
</dbReference>
<dbReference type="EMBL" id="SLWF01000003">
    <property type="protein sequence ID" value="TCN88956.1"/>
    <property type="molecule type" value="Genomic_DNA"/>
</dbReference>
<feature type="domain" description="Methyl-accepting transducer" evidence="7">
    <location>
        <begin position="354"/>
        <end position="590"/>
    </location>
</feature>
<dbReference type="SMART" id="SM01358">
    <property type="entry name" value="HBM"/>
    <property type="match status" value="1"/>
</dbReference>
<evidence type="ECO:0000256" key="2">
    <source>
        <dbReference type="ARBA" id="ARBA00022519"/>
    </source>
</evidence>
<gene>
    <name evidence="11" type="ORF">EDC91_103137</name>
</gene>
<evidence type="ECO:0000259" key="9">
    <source>
        <dbReference type="PROSITE" id="PS50885"/>
    </source>
</evidence>
<evidence type="ECO:0000313" key="11">
    <source>
        <dbReference type="EMBL" id="TCN88956.1"/>
    </source>
</evidence>
<dbReference type="InterPro" id="IPR032255">
    <property type="entry name" value="HBM"/>
</dbReference>
<name>A0A4R2FKW6_9GAMM</name>
<feature type="domain" description="HAMP" evidence="9">
    <location>
        <begin position="297"/>
        <end position="349"/>
    </location>
</feature>
<dbReference type="PRINTS" id="PR00260">
    <property type="entry name" value="CHEMTRNSDUCR"/>
</dbReference>
<dbReference type="Pfam" id="PF00015">
    <property type="entry name" value="MCPsignal"/>
    <property type="match status" value="1"/>
</dbReference>
<feature type="domain" description="T-SNARE coiled-coil homology" evidence="8">
    <location>
        <begin position="541"/>
        <end position="603"/>
    </location>
</feature>
<dbReference type="SUPFAM" id="SSF58104">
    <property type="entry name" value="Methyl-accepting chemotaxis protein (MCP) signaling domain"/>
    <property type="match status" value="1"/>
</dbReference>
<dbReference type="Gene3D" id="1.10.287.950">
    <property type="entry name" value="Methyl-accepting chemotaxis protein"/>
    <property type="match status" value="1"/>
</dbReference>
<dbReference type="CDD" id="cd11386">
    <property type="entry name" value="MCP_signal"/>
    <property type="match status" value="1"/>
</dbReference>
<dbReference type="GO" id="GO:0007165">
    <property type="term" value="P:signal transduction"/>
    <property type="evidence" value="ECO:0007669"/>
    <property type="project" value="UniProtKB-KW"/>
</dbReference>
<dbReference type="OrthoDB" id="9795078at2"/>
<protein>
    <submittedName>
        <fullName evidence="11">Methyl-accepting chemotaxis protein</fullName>
    </submittedName>
</protein>
<dbReference type="CDD" id="cd06225">
    <property type="entry name" value="HAMP"/>
    <property type="match status" value="1"/>
</dbReference>
<evidence type="ECO:0000259" key="7">
    <source>
        <dbReference type="PROSITE" id="PS50111"/>
    </source>
</evidence>
<reference evidence="11 12" key="1">
    <citation type="submission" date="2019-03" db="EMBL/GenBank/DDBJ databases">
        <title>Freshwater and sediment microbial communities from various areas in North America, analyzing microbe dynamics in response to fracking.</title>
        <authorList>
            <person name="Lamendella R."/>
        </authorList>
    </citation>
    <scope>NUCLEOTIDE SEQUENCE [LARGE SCALE GENOMIC DNA]</scope>
    <source>
        <strain evidence="11 12">74A</strain>
    </source>
</reference>
<evidence type="ECO:0000259" key="8">
    <source>
        <dbReference type="PROSITE" id="PS50192"/>
    </source>
</evidence>
<dbReference type="GO" id="GO:0006935">
    <property type="term" value="P:chemotaxis"/>
    <property type="evidence" value="ECO:0007669"/>
    <property type="project" value="InterPro"/>
</dbReference>
<keyword evidence="12" id="KW-1185">Reference proteome</keyword>
<dbReference type="InterPro" id="IPR004089">
    <property type="entry name" value="MCPsignal_dom"/>
</dbReference>
<keyword evidence="3 5" id="KW-0807">Transducer</keyword>
<dbReference type="PROSITE" id="PS50111">
    <property type="entry name" value="CHEMOTAXIS_TRANSDUC_2"/>
    <property type="match status" value="1"/>
</dbReference>
<comment type="caution">
    <text evidence="11">The sequence shown here is derived from an EMBL/GenBank/DDBJ whole genome shotgun (WGS) entry which is preliminary data.</text>
</comment>
<dbReference type="GO" id="GO:0005886">
    <property type="term" value="C:plasma membrane"/>
    <property type="evidence" value="ECO:0007669"/>
    <property type="project" value="UniProtKB-SubCell"/>
</dbReference>
<evidence type="ECO:0000259" key="10">
    <source>
        <dbReference type="PROSITE" id="PS51753"/>
    </source>
</evidence>
<evidence type="ECO:0000256" key="6">
    <source>
        <dbReference type="SAM" id="Phobius"/>
    </source>
</evidence>
<comment type="subcellular location">
    <subcellularLocation>
        <location evidence="1">Cell inner membrane</location>
        <topology evidence="1">Multi-pass membrane protein</topology>
    </subcellularLocation>
</comment>
<accession>A0A4R2FKW6</accession>
<dbReference type="PANTHER" id="PTHR32089:SF120">
    <property type="entry name" value="METHYL-ACCEPTING CHEMOTAXIS PROTEIN TLPQ"/>
    <property type="match status" value="1"/>
</dbReference>
<evidence type="ECO:0000256" key="1">
    <source>
        <dbReference type="ARBA" id="ARBA00004429"/>
    </source>
</evidence>
<keyword evidence="6" id="KW-1133">Transmembrane helix</keyword>
<organism evidence="11 12">
    <name type="scientific">Shewanella fodinae</name>
    <dbReference type="NCBI Taxonomy" id="552357"/>
    <lineage>
        <taxon>Bacteria</taxon>
        <taxon>Pseudomonadati</taxon>
        <taxon>Pseudomonadota</taxon>
        <taxon>Gammaproteobacteria</taxon>
        <taxon>Alteromonadales</taxon>
        <taxon>Shewanellaceae</taxon>
        <taxon>Shewanella</taxon>
    </lineage>
</organism>
<dbReference type="InterPro" id="IPR003660">
    <property type="entry name" value="HAMP_dom"/>
</dbReference>
<dbReference type="PROSITE" id="PS51753">
    <property type="entry name" value="HBM"/>
    <property type="match status" value="1"/>
</dbReference>
<keyword evidence="6" id="KW-0812">Transmembrane</keyword>
<evidence type="ECO:0000313" key="12">
    <source>
        <dbReference type="Proteomes" id="UP000294832"/>
    </source>
</evidence>
<dbReference type="PANTHER" id="PTHR32089">
    <property type="entry name" value="METHYL-ACCEPTING CHEMOTAXIS PROTEIN MCPB"/>
    <property type="match status" value="1"/>
</dbReference>
<keyword evidence="6" id="KW-0472">Membrane</keyword>
<evidence type="ECO:0000256" key="4">
    <source>
        <dbReference type="ARBA" id="ARBA00029447"/>
    </source>
</evidence>
<dbReference type="FunFam" id="1.10.287.950:FF:000001">
    <property type="entry name" value="Methyl-accepting chemotaxis sensory transducer"/>
    <property type="match status" value="1"/>
</dbReference>
<feature type="domain" description="HBM" evidence="10">
    <location>
        <begin position="44"/>
        <end position="270"/>
    </location>
</feature>
<evidence type="ECO:0000256" key="3">
    <source>
        <dbReference type="ARBA" id="ARBA00023224"/>
    </source>
</evidence>
<dbReference type="SMART" id="SM00304">
    <property type="entry name" value="HAMP"/>
    <property type="match status" value="1"/>
</dbReference>
<keyword evidence="2" id="KW-0997">Cell inner membrane</keyword>
<comment type="similarity">
    <text evidence="4">Belongs to the methyl-accepting chemotaxis (MCP) protein family.</text>
</comment>
<dbReference type="Proteomes" id="UP000294832">
    <property type="component" value="Unassembled WGS sequence"/>
</dbReference>
<dbReference type="PROSITE" id="PS50885">
    <property type="entry name" value="HAMP"/>
    <property type="match status" value="1"/>
</dbReference>
<feature type="transmembrane region" description="Helical" evidence="6">
    <location>
        <begin position="275"/>
        <end position="295"/>
    </location>
</feature>
<dbReference type="Gene3D" id="1.20.1440.210">
    <property type="match status" value="1"/>
</dbReference>
<dbReference type="GO" id="GO:0004888">
    <property type="term" value="F:transmembrane signaling receptor activity"/>
    <property type="evidence" value="ECO:0007669"/>
    <property type="project" value="InterPro"/>
</dbReference>
<dbReference type="Pfam" id="PF00672">
    <property type="entry name" value="HAMP"/>
    <property type="match status" value="1"/>
</dbReference>
<keyword evidence="2" id="KW-1003">Cell membrane</keyword>
<dbReference type="Pfam" id="PF16591">
    <property type="entry name" value="HBM"/>
    <property type="match status" value="1"/>
</dbReference>
<dbReference type="PROSITE" id="PS50192">
    <property type="entry name" value="T_SNARE"/>
    <property type="match status" value="1"/>
</dbReference>
<dbReference type="AlphaFoldDB" id="A0A4R2FKW6"/>
<dbReference type="SMART" id="SM00283">
    <property type="entry name" value="MA"/>
    <property type="match status" value="1"/>
</dbReference>
<proteinExistence type="inferred from homology"/>
<dbReference type="InterPro" id="IPR004090">
    <property type="entry name" value="Chemotax_Me-accpt_rcpt"/>
</dbReference>
<feature type="transmembrane region" description="Helical" evidence="6">
    <location>
        <begin position="20"/>
        <end position="38"/>
    </location>
</feature>
<evidence type="ECO:0000256" key="5">
    <source>
        <dbReference type="PROSITE-ProRule" id="PRU00284"/>
    </source>
</evidence>